<dbReference type="AlphaFoldDB" id="A0A7X0HSA1"/>
<protein>
    <submittedName>
        <fullName evidence="1">Uncharacterized protein</fullName>
    </submittedName>
</protein>
<dbReference type="EMBL" id="JACHGK010000003">
    <property type="protein sequence ID" value="MBB6444785.1"/>
    <property type="molecule type" value="Genomic_DNA"/>
</dbReference>
<sequence length="76" mass="8708">MRPYDITAMIIDDGFAGEEYVTADFTSQNEDYSITFKKADLEIINSWVFKNGTSLPANLPDQLIESIREDIKMKIE</sequence>
<keyword evidence="2" id="KW-1185">Reference proteome</keyword>
<organism evidence="1 2">
    <name type="scientific">Bacillus benzoevorans</name>
    <dbReference type="NCBI Taxonomy" id="1456"/>
    <lineage>
        <taxon>Bacteria</taxon>
        <taxon>Bacillati</taxon>
        <taxon>Bacillota</taxon>
        <taxon>Bacilli</taxon>
        <taxon>Bacillales</taxon>
        <taxon>Bacillaceae</taxon>
        <taxon>Bacillus</taxon>
    </lineage>
</organism>
<comment type="caution">
    <text evidence="1">The sequence shown here is derived from an EMBL/GenBank/DDBJ whole genome shotgun (WGS) entry which is preliminary data.</text>
</comment>
<evidence type="ECO:0000313" key="2">
    <source>
        <dbReference type="Proteomes" id="UP000531594"/>
    </source>
</evidence>
<accession>A0A7X0HSA1</accession>
<name>A0A7X0HSA1_9BACI</name>
<proteinExistence type="predicted"/>
<dbReference type="RefSeq" id="WP_184524175.1">
    <property type="nucleotide sequence ID" value="NZ_JACHGK010000003.1"/>
</dbReference>
<reference evidence="1 2" key="1">
    <citation type="submission" date="2020-08" db="EMBL/GenBank/DDBJ databases">
        <title>Genomic Encyclopedia of Type Strains, Phase IV (KMG-IV): sequencing the most valuable type-strain genomes for metagenomic binning, comparative biology and taxonomic classification.</title>
        <authorList>
            <person name="Goeker M."/>
        </authorList>
    </citation>
    <scope>NUCLEOTIDE SEQUENCE [LARGE SCALE GENOMIC DNA]</scope>
    <source>
        <strain evidence="1 2">DSM 5391</strain>
    </source>
</reference>
<gene>
    <name evidence="1" type="ORF">HNR53_001394</name>
</gene>
<dbReference type="Proteomes" id="UP000531594">
    <property type="component" value="Unassembled WGS sequence"/>
</dbReference>
<evidence type="ECO:0000313" key="1">
    <source>
        <dbReference type="EMBL" id="MBB6444785.1"/>
    </source>
</evidence>